<evidence type="ECO:0000256" key="12">
    <source>
        <dbReference type="SAM" id="Phobius"/>
    </source>
</evidence>
<keyword evidence="9" id="KW-0482">Metalloprotease</keyword>
<dbReference type="GO" id="GO:0004222">
    <property type="term" value="F:metalloendopeptidase activity"/>
    <property type="evidence" value="ECO:0007669"/>
    <property type="project" value="InterPro"/>
</dbReference>
<protein>
    <submittedName>
        <fullName evidence="14">Peptidase M48 Ste24p</fullName>
    </submittedName>
</protein>
<keyword evidence="4 12" id="KW-0812">Transmembrane</keyword>
<keyword evidence="3" id="KW-0645">Protease</keyword>
<evidence type="ECO:0000256" key="9">
    <source>
        <dbReference type="ARBA" id="ARBA00023049"/>
    </source>
</evidence>
<evidence type="ECO:0000256" key="1">
    <source>
        <dbReference type="ARBA" id="ARBA00001947"/>
    </source>
</evidence>
<proteinExistence type="predicted"/>
<sequence>MPPPTLLIALILAFGLSAGTIGAPPVNGWEGMIRGVAALGLPVLVALLVAAAGRLVSLSSRAHPDRLGVLGRAYLTHASLGAEVALLGVFAWTIHGLNWPATVAWLTGRIGVVVPLLNETLVLAPYIIGLGLIWWGLYLGERAVCPPRWRPRRLESVRAYLIAKARRSLAIVLPLVAAIALMQQLFERLLPEGFQGGSVHLAAMGLVGLGSLTALPLLVKRMWPYHPLEPGPLRNRLLDLARRRRVRISEIHVWQTDHTLATAAVTGFGFGPRYVFLTDALLEHLDDERIVAVFGHELSHLHRRHIRWFGVALLGAVGLAALVNWLIDRSGGLDVASLFWGEAVRQAPAALVLGGVVFFVFGAMSRSFERQADLDGARALSQTRSAADSTDPAHAPPLAGPDDPPDRYGLEVFIATLRQVAAINHLSVRRWTWRHGRMADRIAFLERVRDHPETELIFLRRLRRRGRWIAAVTTFTTLMAWLTGSFDLLR</sequence>
<feature type="transmembrane region" description="Helical" evidence="12">
    <location>
        <begin position="468"/>
        <end position="486"/>
    </location>
</feature>
<keyword evidence="2" id="KW-1003">Cell membrane</keyword>
<reference key="1">
    <citation type="submission" date="2010-11" db="EMBL/GenBank/DDBJ databases">
        <title>The complete sequence of chromosome of Isophaera pallida ATCC 43644.</title>
        <authorList>
            <consortium name="US DOE Joint Genome Institute (JGI-PGF)"/>
            <person name="Lucas S."/>
            <person name="Copeland A."/>
            <person name="Lapidus A."/>
            <person name="Bruce D."/>
            <person name="Goodwin L."/>
            <person name="Pitluck S."/>
            <person name="Kyrpides N."/>
            <person name="Mavromatis K."/>
            <person name="Pagani I."/>
            <person name="Ivanova N."/>
            <person name="Saunders E."/>
            <person name="Brettin T."/>
            <person name="Detter J.C."/>
            <person name="Han C."/>
            <person name="Tapia R."/>
            <person name="Land M."/>
            <person name="Hauser L."/>
            <person name="Markowitz V."/>
            <person name="Cheng J.-F."/>
            <person name="Hugenholtz P."/>
            <person name="Woyke T."/>
            <person name="Wu D."/>
            <person name="Eisen J.A."/>
        </authorList>
    </citation>
    <scope>NUCLEOTIDE SEQUENCE</scope>
    <source>
        <strain>ATCC 43644</strain>
    </source>
</reference>
<dbReference type="Pfam" id="PF01435">
    <property type="entry name" value="Peptidase_M48"/>
    <property type="match status" value="1"/>
</dbReference>
<feature type="domain" description="Peptidase M48" evidence="13">
    <location>
        <begin position="261"/>
        <end position="387"/>
    </location>
</feature>
<accession>E8R278</accession>
<name>E8R278_ISOPI</name>
<feature type="transmembrane region" description="Helical" evidence="12">
    <location>
        <begin position="347"/>
        <end position="364"/>
    </location>
</feature>
<dbReference type="STRING" id="575540.Isop_2943"/>
<keyword evidence="8 12" id="KW-1133">Transmembrane helix</keyword>
<organism evidence="14 15">
    <name type="scientific">Isosphaera pallida (strain ATCC 43644 / DSM 9630 / IS1B)</name>
    <dbReference type="NCBI Taxonomy" id="575540"/>
    <lineage>
        <taxon>Bacteria</taxon>
        <taxon>Pseudomonadati</taxon>
        <taxon>Planctomycetota</taxon>
        <taxon>Planctomycetia</taxon>
        <taxon>Isosphaerales</taxon>
        <taxon>Isosphaeraceae</taxon>
        <taxon>Isosphaera</taxon>
    </lineage>
</organism>
<evidence type="ECO:0000256" key="2">
    <source>
        <dbReference type="ARBA" id="ARBA00022475"/>
    </source>
</evidence>
<evidence type="ECO:0000313" key="14">
    <source>
        <dbReference type="EMBL" id="ADV63508.1"/>
    </source>
</evidence>
<evidence type="ECO:0000313" key="15">
    <source>
        <dbReference type="Proteomes" id="UP000008631"/>
    </source>
</evidence>
<feature type="region of interest" description="Disordered" evidence="11">
    <location>
        <begin position="384"/>
        <end position="404"/>
    </location>
</feature>
<evidence type="ECO:0000256" key="7">
    <source>
        <dbReference type="ARBA" id="ARBA00022833"/>
    </source>
</evidence>
<dbReference type="GO" id="GO:0006508">
    <property type="term" value="P:proteolysis"/>
    <property type="evidence" value="ECO:0007669"/>
    <property type="project" value="UniProtKB-KW"/>
</dbReference>
<keyword evidence="10 12" id="KW-0472">Membrane</keyword>
<dbReference type="AlphaFoldDB" id="E8R278"/>
<dbReference type="EMBL" id="CP002353">
    <property type="protein sequence ID" value="ADV63508.1"/>
    <property type="molecule type" value="Genomic_DNA"/>
</dbReference>
<gene>
    <name evidence="14" type="ordered locus">Isop_2943</name>
</gene>
<feature type="transmembrane region" description="Helical" evidence="12">
    <location>
        <begin position="32"/>
        <end position="53"/>
    </location>
</feature>
<comment type="cofactor">
    <cofactor evidence="1">
        <name>Zn(2+)</name>
        <dbReference type="ChEBI" id="CHEBI:29105"/>
    </cofactor>
</comment>
<evidence type="ECO:0000256" key="8">
    <source>
        <dbReference type="ARBA" id="ARBA00022989"/>
    </source>
</evidence>
<feature type="transmembrane region" description="Helical" evidence="12">
    <location>
        <begin position="308"/>
        <end position="327"/>
    </location>
</feature>
<dbReference type="Proteomes" id="UP000008631">
    <property type="component" value="Chromosome"/>
</dbReference>
<reference evidence="14 15" key="2">
    <citation type="journal article" date="2011" name="Stand. Genomic Sci.">
        <title>Complete genome sequence of Isosphaera pallida type strain (IS1B).</title>
        <authorList>
            <consortium name="US DOE Joint Genome Institute (JGI-PGF)"/>
            <person name="Goker M."/>
            <person name="Cleland D."/>
            <person name="Saunders E."/>
            <person name="Lapidus A."/>
            <person name="Nolan M."/>
            <person name="Lucas S."/>
            <person name="Hammon N."/>
            <person name="Deshpande S."/>
            <person name="Cheng J.F."/>
            <person name="Tapia R."/>
            <person name="Han C."/>
            <person name="Goodwin L."/>
            <person name="Pitluck S."/>
            <person name="Liolios K."/>
            <person name="Pagani I."/>
            <person name="Ivanova N."/>
            <person name="Mavromatis K."/>
            <person name="Pati A."/>
            <person name="Chen A."/>
            <person name="Palaniappan K."/>
            <person name="Land M."/>
            <person name="Hauser L."/>
            <person name="Chang Y.J."/>
            <person name="Jeffries C.D."/>
            <person name="Detter J.C."/>
            <person name="Beck B."/>
            <person name="Woyke T."/>
            <person name="Bristow J."/>
            <person name="Eisen J.A."/>
            <person name="Markowitz V."/>
            <person name="Hugenholtz P."/>
            <person name="Kyrpides N.C."/>
            <person name="Klenk H.P."/>
        </authorList>
    </citation>
    <scope>NUCLEOTIDE SEQUENCE [LARGE SCALE GENOMIC DNA]</scope>
    <source>
        <strain evidence="15">ATCC 43644 / DSM 9630 / IS1B</strain>
    </source>
</reference>
<evidence type="ECO:0000256" key="10">
    <source>
        <dbReference type="ARBA" id="ARBA00023136"/>
    </source>
</evidence>
<keyword evidence="15" id="KW-1185">Reference proteome</keyword>
<dbReference type="PANTHER" id="PTHR43221:SF2">
    <property type="entry name" value="PROTEASE HTPX HOMOLOG"/>
    <property type="match status" value="1"/>
</dbReference>
<dbReference type="PANTHER" id="PTHR43221">
    <property type="entry name" value="PROTEASE HTPX"/>
    <property type="match status" value="1"/>
</dbReference>
<evidence type="ECO:0000256" key="5">
    <source>
        <dbReference type="ARBA" id="ARBA00022723"/>
    </source>
</evidence>
<dbReference type="InterPro" id="IPR001915">
    <property type="entry name" value="Peptidase_M48"/>
</dbReference>
<dbReference type="HOGENOM" id="CLU_555365_0_0_0"/>
<evidence type="ECO:0000256" key="4">
    <source>
        <dbReference type="ARBA" id="ARBA00022692"/>
    </source>
</evidence>
<dbReference type="GO" id="GO:0046872">
    <property type="term" value="F:metal ion binding"/>
    <property type="evidence" value="ECO:0007669"/>
    <property type="project" value="UniProtKB-KW"/>
</dbReference>
<keyword evidence="6" id="KW-0378">Hydrolase</keyword>
<dbReference type="Gene3D" id="3.30.2010.10">
    <property type="entry name" value="Metalloproteases ('zincins'), catalytic domain"/>
    <property type="match status" value="1"/>
</dbReference>
<keyword evidence="5" id="KW-0479">Metal-binding</keyword>
<dbReference type="InterPro" id="IPR050083">
    <property type="entry name" value="HtpX_protease"/>
</dbReference>
<dbReference type="CDD" id="cd07345">
    <property type="entry name" value="M48A_Ste24p-like"/>
    <property type="match status" value="1"/>
</dbReference>
<evidence type="ECO:0000256" key="3">
    <source>
        <dbReference type="ARBA" id="ARBA00022670"/>
    </source>
</evidence>
<feature type="transmembrane region" description="Helical" evidence="12">
    <location>
        <begin position="168"/>
        <end position="186"/>
    </location>
</feature>
<feature type="transmembrane region" description="Helical" evidence="12">
    <location>
        <begin position="121"/>
        <end position="140"/>
    </location>
</feature>
<dbReference type="InParanoid" id="E8R278"/>
<dbReference type="KEGG" id="ipa:Isop_2943"/>
<feature type="transmembrane region" description="Helical" evidence="12">
    <location>
        <begin position="198"/>
        <end position="219"/>
    </location>
</feature>
<keyword evidence="7" id="KW-0862">Zinc</keyword>
<evidence type="ECO:0000259" key="13">
    <source>
        <dbReference type="Pfam" id="PF01435"/>
    </source>
</evidence>
<dbReference type="RefSeq" id="WP_013565796.1">
    <property type="nucleotide sequence ID" value="NC_014962.1"/>
</dbReference>
<evidence type="ECO:0000256" key="11">
    <source>
        <dbReference type="SAM" id="MobiDB-lite"/>
    </source>
</evidence>
<dbReference type="eggNOG" id="COG0501">
    <property type="taxonomic scope" value="Bacteria"/>
</dbReference>
<dbReference type="OrthoDB" id="255388at2"/>
<evidence type="ECO:0000256" key="6">
    <source>
        <dbReference type="ARBA" id="ARBA00022801"/>
    </source>
</evidence>